<dbReference type="EC" id="6.3.2.10" evidence="6"/>
<feature type="domain" description="Mur ligase central" evidence="8">
    <location>
        <begin position="44"/>
        <end position="231"/>
    </location>
</feature>
<dbReference type="InterPro" id="IPR051046">
    <property type="entry name" value="MurCDEF_CellWall_CoF430Synth"/>
</dbReference>
<dbReference type="PANTHER" id="PTHR43024:SF1">
    <property type="entry name" value="UDP-N-ACETYLMURAMOYL-TRIPEPTIDE--D-ALANYL-D-ALANINE LIGASE"/>
    <property type="match status" value="1"/>
</dbReference>
<dbReference type="InterPro" id="IPR036565">
    <property type="entry name" value="Mur-like_cat_sf"/>
</dbReference>
<dbReference type="GO" id="GO:0008360">
    <property type="term" value="P:regulation of cell shape"/>
    <property type="evidence" value="ECO:0007669"/>
    <property type="project" value="UniProtKB-KW"/>
</dbReference>
<dbReference type="InterPro" id="IPR036615">
    <property type="entry name" value="Mur_ligase_C_dom_sf"/>
</dbReference>
<proteinExistence type="predicted"/>
<comment type="function">
    <text evidence="6">Involved in cell wall formation. Catalyzes the final step in the synthesis of UDP-N-acetylmuramoyl-pentapeptide, the precursor of murein.</text>
</comment>
<evidence type="ECO:0000313" key="10">
    <source>
        <dbReference type="Proteomes" id="UP000717624"/>
    </source>
</evidence>
<dbReference type="NCBIfam" id="TIGR01143">
    <property type="entry name" value="murF"/>
    <property type="match status" value="1"/>
</dbReference>
<dbReference type="InterPro" id="IPR005863">
    <property type="entry name" value="UDP-N-AcMur_synth"/>
</dbReference>
<dbReference type="GO" id="GO:0005737">
    <property type="term" value="C:cytoplasm"/>
    <property type="evidence" value="ECO:0007669"/>
    <property type="project" value="UniProtKB-SubCell"/>
</dbReference>
<keyword evidence="6" id="KW-0133">Cell shape</keyword>
<evidence type="ECO:0000256" key="4">
    <source>
        <dbReference type="ARBA" id="ARBA00022840"/>
    </source>
</evidence>
<keyword evidence="2 6" id="KW-0132">Cell division</keyword>
<comment type="catalytic activity">
    <reaction evidence="6">
        <text>D-alanyl-D-alanine + UDP-N-acetyl-alpha-D-muramoyl-L-alanyl-gamma-D-glutamyl-meso-2,6-diaminopimelate + ATP = UDP-N-acetyl-alpha-D-muramoyl-L-alanyl-gamma-D-glutamyl-meso-2,6-diaminopimeloyl-D-alanyl-D-alanine + ADP + phosphate + H(+)</text>
        <dbReference type="Rhea" id="RHEA:28374"/>
        <dbReference type="ChEBI" id="CHEBI:15378"/>
        <dbReference type="ChEBI" id="CHEBI:30616"/>
        <dbReference type="ChEBI" id="CHEBI:43474"/>
        <dbReference type="ChEBI" id="CHEBI:57822"/>
        <dbReference type="ChEBI" id="CHEBI:61386"/>
        <dbReference type="ChEBI" id="CHEBI:83905"/>
        <dbReference type="ChEBI" id="CHEBI:456216"/>
        <dbReference type="EC" id="6.3.2.10"/>
    </reaction>
</comment>
<keyword evidence="4" id="KW-0067">ATP-binding</keyword>
<dbReference type="Pfam" id="PF08245">
    <property type="entry name" value="Mur_ligase_M"/>
    <property type="match status" value="1"/>
</dbReference>
<evidence type="ECO:0000259" key="7">
    <source>
        <dbReference type="Pfam" id="PF02875"/>
    </source>
</evidence>
<sequence length="410" mass="46104">MVRTRVKRWRVGAKSKTRKTAVKPKATPVRKEKTLILNKPVIAITGSAGKTTTKEMIASILRRRYKIFQTAKNMNFINNTRANARKITDQHRAVVLEYGLLKKGNIKRHCQIIQPNIGVITNIGTAHIGNFGGKISGIARAKSELIQYMKPTGTLYLNADDRNSRLLLTQKFKGKIIRVGTGKHAQYRAKGIRFQSNGMSFRVALRNKEHTFFVPAFGEHNIYNALFAIAVTHQLGCSIPLIKAGLQHYKKPERRLVVNRLANGIKVLDDTYSANPTAVKAAADVLARIATGPKIAVLGSMLEMGNYAVKGHKEVGKYLAKKKIDYLYTLGRDAKHIRTGALQHGLSRQKAVHCSSRQQLHRLLAKRLQPNTTILVKGSHKMKMDQTVSYIKRKLARKNKRLVRKRNIRS</sequence>
<evidence type="ECO:0000256" key="3">
    <source>
        <dbReference type="ARBA" id="ARBA00022741"/>
    </source>
</evidence>
<reference evidence="9" key="1">
    <citation type="submission" date="2021-01" db="EMBL/GenBank/DDBJ databases">
        <title>Genomic Encyclopedia of Type Strains, Phase IV (KMG-IV): sequencing the most valuable type-strain genomes for metagenomic binning, comparative biology and taxonomic classification.</title>
        <authorList>
            <person name="Goeker M."/>
        </authorList>
    </citation>
    <scope>NUCLEOTIDE SEQUENCE</scope>
    <source>
        <strain evidence="9">DSM 25523</strain>
    </source>
</reference>
<organism evidence="9 10">
    <name type="scientific">Brevibacillus fulvus</name>
    <dbReference type="NCBI Taxonomy" id="1125967"/>
    <lineage>
        <taxon>Bacteria</taxon>
        <taxon>Bacillati</taxon>
        <taxon>Bacillota</taxon>
        <taxon>Bacilli</taxon>
        <taxon>Bacillales</taxon>
        <taxon>Paenibacillaceae</taxon>
        <taxon>Brevibacillus</taxon>
    </lineage>
</organism>
<dbReference type="Gene3D" id="3.90.190.20">
    <property type="entry name" value="Mur ligase, C-terminal domain"/>
    <property type="match status" value="1"/>
</dbReference>
<evidence type="ECO:0000259" key="8">
    <source>
        <dbReference type="Pfam" id="PF08245"/>
    </source>
</evidence>
<dbReference type="GO" id="GO:0071555">
    <property type="term" value="P:cell wall organization"/>
    <property type="evidence" value="ECO:0007669"/>
    <property type="project" value="UniProtKB-KW"/>
</dbReference>
<evidence type="ECO:0000256" key="5">
    <source>
        <dbReference type="ARBA" id="ARBA00023306"/>
    </source>
</evidence>
<dbReference type="EMBL" id="JAFBEB010000004">
    <property type="protein sequence ID" value="MBM7589945.1"/>
    <property type="molecule type" value="Genomic_DNA"/>
</dbReference>
<comment type="subcellular location">
    <subcellularLocation>
        <location evidence="6">Cytoplasm</location>
    </subcellularLocation>
</comment>
<evidence type="ECO:0000256" key="2">
    <source>
        <dbReference type="ARBA" id="ARBA00022618"/>
    </source>
</evidence>
<comment type="caution">
    <text evidence="9">The sequence shown here is derived from an EMBL/GenBank/DDBJ whole genome shotgun (WGS) entry which is preliminary data.</text>
</comment>
<name>A0A938Y2D5_9BACL</name>
<dbReference type="PANTHER" id="PTHR43024">
    <property type="entry name" value="UDP-N-ACETYLMURAMOYL-TRIPEPTIDE--D-ALANYL-D-ALANINE LIGASE"/>
    <property type="match status" value="1"/>
</dbReference>
<dbReference type="GO" id="GO:0005524">
    <property type="term" value="F:ATP binding"/>
    <property type="evidence" value="ECO:0007669"/>
    <property type="project" value="UniProtKB-KW"/>
</dbReference>
<dbReference type="InterPro" id="IPR013221">
    <property type="entry name" value="Mur_ligase_cen"/>
</dbReference>
<accession>A0A938Y2D5</accession>
<feature type="domain" description="Mur ligase C-terminal" evidence="7">
    <location>
        <begin position="255"/>
        <end position="379"/>
    </location>
</feature>
<keyword evidence="10" id="KW-1185">Reference proteome</keyword>
<evidence type="ECO:0000256" key="1">
    <source>
        <dbReference type="ARBA" id="ARBA00022598"/>
    </source>
</evidence>
<keyword evidence="1 9" id="KW-0436">Ligase</keyword>
<gene>
    <name evidence="9" type="ORF">JOD01_001546</name>
</gene>
<dbReference type="AlphaFoldDB" id="A0A938Y2D5"/>
<keyword evidence="3" id="KW-0547">Nucleotide-binding</keyword>
<keyword evidence="6" id="KW-0573">Peptidoglycan synthesis</keyword>
<dbReference type="InterPro" id="IPR004101">
    <property type="entry name" value="Mur_ligase_C"/>
</dbReference>
<dbReference type="Gene3D" id="3.40.1190.10">
    <property type="entry name" value="Mur-like, catalytic domain"/>
    <property type="match status" value="1"/>
</dbReference>
<dbReference type="SUPFAM" id="SSF53623">
    <property type="entry name" value="MurD-like peptide ligases, catalytic domain"/>
    <property type="match status" value="1"/>
</dbReference>
<comment type="pathway">
    <text evidence="6">Cell wall biogenesis; peptidoglycan biosynthesis.</text>
</comment>
<keyword evidence="6" id="KW-0961">Cell wall biogenesis/degradation</keyword>
<evidence type="ECO:0000256" key="6">
    <source>
        <dbReference type="RuleBase" id="RU004136"/>
    </source>
</evidence>
<dbReference type="GO" id="GO:0047480">
    <property type="term" value="F:UDP-N-acetylmuramoyl-tripeptide-D-alanyl-D-alanine ligase activity"/>
    <property type="evidence" value="ECO:0007669"/>
    <property type="project" value="UniProtKB-EC"/>
</dbReference>
<protein>
    <recommendedName>
        <fullName evidence="6">UDP-N-acetylmuramoyl-tripeptide--D-alanyl-D-alanine ligase</fullName>
        <ecNumber evidence="6">6.3.2.10</ecNumber>
    </recommendedName>
</protein>
<dbReference type="RefSeq" id="WP_338028537.1">
    <property type="nucleotide sequence ID" value="NZ_BAABIN010000007.1"/>
</dbReference>
<dbReference type="GO" id="GO:0051301">
    <property type="term" value="P:cell division"/>
    <property type="evidence" value="ECO:0007669"/>
    <property type="project" value="UniProtKB-KW"/>
</dbReference>
<keyword evidence="5 6" id="KW-0131">Cell cycle</keyword>
<dbReference type="SUPFAM" id="SSF53244">
    <property type="entry name" value="MurD-like peptide ligases, peptide-binding domain"/>
    <property type="match status" value="1"/>
</dbReference>
<dbReference type="GO" id="GO:0009252">
    <property type="term" value="P:peptidoglycan biosynthetic process"/>
    <property type="evidence" value="ECO:0007669"/>
    <property type="project" value="UniProtKB-KW"/>
</dbReference>
<dbReference type="Pfam" id="PF02875">
    <property type="entry name" value="Mur_ligase_C"/>
    <property type="match status" value="1"/>
</dbReference>
<evidence type="ECO:0000313" key="9">
    <source>
        <dbReference type="EMBL" id="MBM7589945.1"/>
    </source>
</evidence>
<dbReference type="Proteomes" id="UP000717624">
    <property type="component" value="Unassembled WGS sequence"/>
</dbReference>